<dbReference type="PANTHER" id="PTHR46031">
    <property type="match status" value="1"/>
</dbReference>
<evidence type="ECO:0000256" key="3">
    <source>
        <dbReference type="PROSITE-ProRule" id="PRU00266"/>
    </source>
</evidence>
<keyword evidence="6" id="KW-1185">Reference proteome</keyword>
<dbReference type="GO" id="GO:0003723">
    <property type="term" value="F:RNA binding"/>
    <property type="evidence" value="ECO:0007669"/>
    <property type="project" value="UniProtKB-UniRule"/>
</dbReference>
<dbReference type="InterPro" id="IPR014720">
    <property type="entry name" value="dsRBD_dom"/>
</dbReference>
<dbReference type="PANTHER" id="PTHR46031:SF31">
    <property type="entry name" value="DOUBLE-STRANDED RNA-BINDING PROTEIN 1-LIKE"/>
    <property type="match status" value="1"/>
</dbReference>
<dbReference type="SUPFAM" id="SSF54768">
    <property type="entry name" value="dsRNA-binding domain-like"/>
    <property type="match status" value="1"/>
</dbReference>
<dbReference type="Pfam" id="PF00035">
    <property type="entry name" value="dsrm"/>
    <property type="match status" value="1"/>
</dbReference>
<evidence type="ECO:0000313" key="6">
    <source>
        <dbReference type="Proteomes" id="UP000237105"/>
    </source>
</evidence>
<evidence type="ECO:0000256" key="1">
    <source>
        <dbReference type="ARBA" id="ARBA00022737"/>
    </source>
</evidence>
<evidence type="ECO:0000313" key="5">
    <source>
        <dbReference type="EMBL" id="PON49122.1"/>
    </source>
</evidence>
<dbReference type="AlphaFoldDB" id="A0A2P5BK07"/>
<evidence type="ECO:0000259" key="4">
    <source>
        <dbReference type="PROSITE" id="PS50137"/>
    </source>
</evidence>
<evidence type="ECO:0000256" key="2">
    <source>
        <dbReference type="ARBA" id="ARBA00022884"/>
    </source>
</evidence>
<protein>
    <submittedName>
        <fullName evidence="5">Double-stranded RNA-binding domain containing protein</fullName>
    </submittedName>
</protein>
<dbReference type="STRING" id="3476.A0A2P5BK07"/>
<dbReference type="Proteomes" id="UP000237105">
    <property type="component" value="Unassembled WGS sequence"/>
</dbReference>
<reference evidence="6" key="1">
    <citation type="submission" date="2016-06" db="EMBL/GenBank/DDBJ databases">
        <title>Parallel loss of symbiosis genes in relatives of nitrogen-fixing non-legume Parasponia.</title>
        <authorList>
            <person name="Van Velzen R."/>
            <person name="Holmer R."/>
            <person name="Bu F."/>
            <person name="Rutten L."/>
            <person name="Van Zeijl A."/>
            <person name="Liu W."/>
            <person name="Santuari L."/>
            <person name="Cao Q."/>
            <person name="Sharma T."/>
            <person name="Shen D."/>
            <person name="Roswanjaya Y."/>
            <person name="Wardhani T."/>
            <person name="Kalhor M.S."/>
            <person name="Jansen J."/>
            <person name="Van den Hoogen J."/>
            <person name="Gungor B."/>
            <person name="Hartog M."/>
            <person name="Hontelez J."/>
            <person name="Verver J."/>
            <person name="Yang W.-C."/>
            <person name="Schijlen E."/>
            <person name="Repin R."/>
            <person name="Schilthuizen M."/>
            <person name="Schranz E."/>
            <person name="Heidstra R."/>
            <person name="Miyata K."/>
            <person name="Fedorova E."/>
            <person name="Kohlen W."/>
            <person name="Bisseling T."/>
            <person name="Smit S."/>
            <person name="Geurts R."/>
        </authorList>
    </citation>
    <scope>NUCLEOTIDE SEQUENCE [LARGE SCALE GENOMIC DNA]</scope>
    <source>
        <strain evidence="6">cv. WU1-14</strain>
    </source>
</reference>
<proteinExistence type="predicted"/>
<dbReference type="Gene3D" id="3.30.160.20">
    <property type="match status" value="1"/>
</dbReference>
<dbReference type="SMART" id="SM00358">
    <property type="entry name" value="DSRM"/>
    <property type="match status" value="1"/>
</dbReference>
<dbReference type="OrthoDB" id="5274873at2759"/>
<dbReference type="PROSITE" id="PS50137">
    <property type="entry name" value="DS_RBD"/>
    <property type="match status" value="1"/>
</dbReference>
<keyword evidence="1" id="KW-0677">Repeat</keyword>
<comment type="caution">
    <text evidence="5">The sequence shown here is derived from an EMBL/GenBank/DDBJ whole genome shotgun (WGS) entry which is preliminary data.</text>
</comment>
<keyword evidence="2 3" id="KW-0694">RNA-binding</keyword>
<dbReference type="EMBL" id="JXTB01000266">
    <property type="protein sequence ID" value="PON49122.1"/>
    <property type="molecule type" value="Genomic_DNA"/>
</dbReference>
<sequence>MYKCQLQELCQKRQWTLPTYTSSKQGLDHNPSFFATVVVNGQTFHTDNLSKSSKEAQNDAAKIAFDYLSLLLDPKAPELPIPAASSFPQPSLLSSSGSLAAITEMDTIHAIRETFEQKGDPILTWDCGRIEFPVHDAFCMFEGEASNRAMLGY</sequence>
<feature type="domain" description="DRBM" evidence="4">
    <location>
        <begin position="1"/>
        <end position="70"/>
    </location>
</feature>
<accession>A0A2P5BK07</accession>
<organism evidence="5 6">
    <name type="scientific">Parasponia andersonii</name>
    <name type="common">Sponia andersonii</name>
    <dbReference type="NCBI Taxonomy" id="3476"/>
    <lineage>
        <taxon>Eukaryota</taxon>
        <taxon>Viridiplantae</taxon>
        <taxon>Streptophyta</taxon>
        <taxon>Embryophyta</taxon>
        <taxon>Tracheophyta</taxon>
        <taxon>Spermatophyta</taxon>
        <taxon>Magnoliopsida</taxon>
        <taxon>eudicotyledons</taxon>
        <taxon>Gunneridae</taxon>
        <taxon>Pentapetalae</taxon>
        <taxon>rosids</taxon>
        <taxon>fabids</taxon>
        <taxon>Rosales</taxon>
        <taxon>Cannabaceae</taxon>
        <taxon>Parasponia</taxon>
    </lineage>
</organism>
<gene>
    <name evidence="5" type="ORF">PanWU01x14_232080</name>
</gene>
<name>A0A2P5BK07_PARAD</name>